<dbReference type="Proteomes" id="UP000053617">
    <property type="component" value="Unassembled WGS sequence"/>
</dbReference>
<protein>
    <submittedName>
        <fullName evidence="1">Rhinocladiella mackenziei CBS 650.93 unplaced genomic scaffold supercont1.5, whole genome shotgun sequence</fullName>
    </submittedName>
</protein>
<organism evidence="1 2">
    <name type="scientific">Rhinocladiella mackenziei CBS 650.93</name>
    <dbReference type="NCBI Taxonomy" id="1442369"/>
    <lineage>
        <taxon>Eukaryota</taxon>
        <taxon>Fungi</taxon>
        <taxon>Dikarya</taxon>
        <taxon>Ascomycota</taxon>
        <taxon>Pezizomycotina</taxon>
        <taxon>Eurotiomycetes</taxon>
        <taxon>Chaetothyriomycetidae</taxon>
        <taxon>Chaetothyriales</taxon>
        <taxon>Herpotrichiellaceae</taxon>
        <taxon>Rhinocladiella</taxon>
    </lineage>
</organism>
<dbReference type="AlphaFoldDB" id="A0A0D2IDV4"/>
<accession>A0A0D2IDV4</accession>
<sequence length="122" mass="13401">MEKAQEVLVESGRFGEIGSLSSAEDDPDPGLGFEEGKIKWSENLAIYFVSYSIFKPASNMLLKNFDQAHTFRVCKIVVCVYPVGFSIGNGSMVLWDIVCVCVRTWSPISQVSQLLDGLGGVF</sequence>
<dbReference type="VEuPathDB" id="FungiDB:Z518_07547"/>
<dbReference type="GeneID" id="25295618"/>
<gene>
    <name evidence="1" type="ORF">Z518_07547</name>
</gene>
<keyword evidence="2" id="KW-1185">Reference proteome</keyword>
<reference evidence="1 2" key="1">
    <citation type="submission" date="2015-01" db="EMBL/GenBank/DDBJ databases">
        <title>The Genome Sequence of Rhinocladiella mackenzie CBS 650.93.</title>
        <authorList>
            <consortium name="The Broad Institute Genomics Platform"/>
            <person name="Cuomo C."/>
            <person name="de Hoog S."/>
            <person name="Gorbushina A."/>
            <person name="Stielow B."/>
            <person name="Teixiera M."/>
            <person name="Abouelleil A."/>
            <person name="Chapman S.B."/>
            <person name="Priest M."/>
            <person name="Young S.K."/>
            <person name="Wortman J."/>
            <person name="Nusbaum C."/>
            <person name="Birren B."/>
        </authorList>
    </citation>
    <scope>NUCLEOTIDE SEQUENCE [LARGE SCALE GENOMIC DNA]</scope>
    <source>
        <strain evidence="1 2">CBS 650.93</strain>
    </source>
</reference>
<evidence type="ECO:0000313" key="2">
    <source>
        <dbReference type="Proteomes" id="UP000053617"/>
    </source>
</evidence>
<dbReference type="EMBL" id="KN847479">
    <property type="protein sequence ID" value="KIX03994.1"/>
    <property type="molecule type" value="Genomic_DNA"/>
</dbReference>
<evidence type="ECO:0000313" key="1">
    <source>
        <dbReference type="EMBL" id="KIX03994.1"/>
    </source>
</evidence>
<dbReference type="HOGENOM" id="CLU_2028025_0_0_1"/>
<name>A0A0D2IDV4_9EURO</name>
<proteinExistence type="predicted"/>
<dbReference type="RefSeq" id="XP_013271130.1">
    <property type="nucleotide sequence ID" value="XM_013415676.1"/>
</dbReference>